<sequence length="78" mass="8983">MSATLRNTIPHYNQQDTKTLEGFEESLAVHKRVVNDLPPLPAEMGMDEWLNGSTLFHSVTLLTDIWSWEPLTRVMPQF</sequence>
<organism evidence="1 2">
    <name type="scientific">Puccinia striiformis</name>
    <dbReference type="NCBI Taxonomy" id="27350"/>
    <lineage>
        <taxon>Eukaryota</taxon>
        <taxon>Fungi</taxon>
        <taxon>Dikarya</taxon>
        <taxon>Basidiomycota</taxon>
        <taxon>Pucciniomycotina</taxon>
        <taxon>Pucciniomycetes</taxon>
        <taxon>Pucciniales</taxon>
        <taxon>Pucciniaceae</taxon>
        <taxon>Puccinia</taxon>
    </lineage>
</organism>
<dbReference type="VEuPathDB" id="FungiDB:PSHT_05594"/>
<dbReference type="Proteomes" id="UP000239156">
    <property type="component" value="Unassembled WGS sequence"/>
</dbReference>
<evidence type="ECO:0000313" key="2">
    <source>
        <dbReference type="Proteomes" id="UP000239156"/>
    </source>
</evidence>
<reference evidence="1" key="1">
    <citation type="submission" date="2017-12" db="EMBL/GenBank/DDBJ databases">
        <title>Gene loss provides genomic basis for host adaptation in cereal stripe rust fungi.</title>
        <authorList>
            <person name="Xia C."/>
        </authorList>
    </citation>
    <scope>NUCLEOTIDE SEQUENCE [LARGE SCALE GENOMIC DNA]</scope>
    <source>
        <strain evidence="1">93-210</strain>
    </source>
</reference>
<dbReference type="VEuPathDB" id="FungiDB:PSTT_14283"/>
<protein>
    <submittedName>
        <fullName evidence="1">Uncharacterized protein</fullName>
    </submittedName>
</protein>
<keyword evidence="2" id="KW-1185">Reference proteome</keyword>
<accession>A0A2S4UN21</accession>
<name>A0A2S4UN21_9BASI</name>
<dbReference type="EMBL" id="PKSL01000219">
    <property type="protein sequence ID" value="POV98703.1"/>
    <property type="molecule type" value="Genomic_DNA"/>
</dbReference>
<evidence type="ECO:0000313" key="1">
    <source>
        <dbReference type="EMBL" id="POV98703.1"/>
    </source>
</evidence>
<comment type="caution">
    <text evidence="1">The sequence shown here is derived from an EMBL/GenBank/DDBJ whole genome shotgun (WGS) entry which is preliminary data.</text>
</comment>
<gene>
    <name evidence="1" type="ORF">PSTT_14283</name>
</gene>
<proteinExistence type="predicted"/>